<dbReference type="EMBL" id="MN740138">
    <property type="protein sequence ID" value="QHT89262.1"/>
    <property type="molecule type" value="Genomic_DNA"/>
</dbReference>
<dbReference type="AlphaFoldDB" id="A0A6C0I8X6"/>
<sequence>MNTIDLCKKHKIKLTRRTKSGKRVYKTLKQLRKEIKTKLFIQEANKKSVKKGTVGSFTKWCKSKKLTNSQGKVTMKCIKKGLKSKSLLTRRRANYARNIGGYSI</sequence>
<accession>A0A6C0I8X6</accession>
<organism evidence="1">
    <name type="scientific">viral metagenome</name>
    <dbReference type="NCBI Taxonomy" id="1070528"/>
    <lineage>
        <taxon>unclassified sequences</taxon>
        <taxon>metagenomes</taxon>
        <taxon>organismal metagenomes</taxon>
    </lineage>
</organism>
<proteinExistence type="predicted"/>
<reference evidence="1" key="1">
    <citation type="journal article" date="2020" name="Nature">
        <title>Giant virus diversity and host interactions through global metagenomics.</title>
        <authorList>
            <person name="Schulz F."/>
            <person name="Roux S."/>
            <person name="Paez-Espino D."/>
            <person name="Jungbluth S."/>
            <person name="Walsh D.A."/>
            <person name="Denef V.J."/>
            <person name="McMahon K.D."/>
            <person name="Konstantinidis K.T."/>
            <person name="Eloe-Fadrosh E.A."/>
            <person name="Kyrpides N.C."/>
            <person name="Woyke T."/>
        </authorList>
    </citation>
    <scope>NUCLEOTIDE SEQUENCE</scope>
    <source>
        <strain evidence="1">GVMAG-M-3300023184-53</strain>
    </source>
</reference>
<name>A0A6C0I8X6_9ZZZZ</name>
<protein>
    <submittedName>
        <fullName evidence="1">Uncharacterized protein</fullName>
    </submittedName>
</protein>
<evidence type="ECO:0000313" key="1">
    <source>
        <dbReference type="EMBL" id="QHT89262.1"/>
    </source>
</evidence>